<organism evidence="8 9">
    <name type="scientific">Rhypophila decipiens</name>
    <dbReference type="NCBI Taxonomy" id="261697"/>
    <lineage>
        <taxon>Eukaryota</taxon>
        <taxon>Fungi</taxon>
        <taxon>Dikarya</taxon>
        <taxon>Ascomycota</taxon>
        <taxon>Pezizomycotina</taxon>
        <taxon>Sordariomycetes</taxon>
        <taxon>Sordariomycetidae</taxon>
        <taxon>Sordariales</taxon>
        <taxon>Naviculisporaceae</taxon>
        <taxon>Rhypophila</taxon>
    </lineage>
</organism>
<feature type="active site" description="Charge relay system" evidence="5">
    <location>
        <position position="877"/>
    </location>
</feature>
<evidence type="ECO:0000256" key="5">
    <source>
        <dbReference type="PROSITE-ProRule" id="PRU01240"/>
    </source>
</evidence>
<proteinExistence type="inferred from homology"/>
<dbReference type="Gene3D" id="3.40.50.200">
    <property type="entry name" value="Peptidase S8/S53 domain"/>
    <property type="match status" value="1"/>
</dbReference>
<dbReference type="EMBL" id="MU858166">
    <property type="protein sequence ID" value="KAK4210780.1"/>
    <property type="molecule type" value="Genomic_DNA"/>
</dbReference>
<keyword evidence="4 5" id="KW-0720">Serine protease</keyword>
<evidence type="ECO:0000313" key="9">
    <source>
        <dbReference type="Proteomes" id="UP001301769"/>
    </source>
</evidence>
<evidence type="ECO:0000313" key="8">
    <source>
        <dbReference type="EMBL" id="KAK4210780.1"/>
    </source>
</evidence>
<feature type="active site" description="Charge relay system" evidence="5">
    <location>
        <position position="707"/>
    </location>
</feature>
<dbReference type="InterPro" id="IPR036852">
    <property type="entry name" value="Peptidase_S8/S53_dom_sf"/>
</dbReference>
<name>A0AAN6Y2B8_9PEZI</name>
<dbReference type="GO" id="GO:0006508">
    <property type="term" value="P:proteolysis"/>
    <property type="evidence" value="ECO:0007669"/>
    <property type="project" value="UniProtKB-KW"/>
</dbReference>
<sequence length="986" mass="110421">MASYWKVRANPNEKVVQPSITMKERTLTETDTNIHLRHRDFLDEFDRDPENINIQELVEKPLYKRSIKRRDQRQENILHLAAHEFGNVPRINIFSWFALRHPELLIQYNAEGKTPLDIAAAQSPECLLYLLNMCRAFDSLLGIETPTGSSLDKILTDHCEVEGVSQLCKLKWTQILGGPAIPAPTTKTDRFMEAAEIKSFITEQKRLSTCVHDAWIMKECGLDSLKNFRETMHMAIRQVGRDGCSCLHHFLRARSLGSADSEHPLDDTTTTAILEDILYVGGDDLLKRQYRGKYPIRLAVDNLGLPYGAVQMMATRHPEAVFQTSRVDMDTISSSYVALVSKDEMATDMELKERKDQIIALFKYLCIKKHFDCLETAERHLYGSRRNVAGCQSIQAPKLFFDTLAENTMRVDRPYMVNLHHMRVQFDSVLAHVSLPKWDPSRPSKAATPDAIANMEATTQTEIALTPNVSTSCWGPYQEVFDWLKDSEGVTRILKVTVDDIGDMPHSDQAIVECLKDFKVEIFDWRKTDISIDTVQEAAPDVEELYLYSTGRKPALIGWSCKHALIGLKKLKELHVIFQPGPEPMETLKSYFQEFNDRVAKHCPHLTSNIHEYYPRSSLRGTGEPSPDQEQTIGRDSSWIKSARVFSGYVDGLPHKLKIPKPTVRIAIIDGGIQPGDPRIKVVAGKSFWRPGIDGDFKDFWVSPGAHGIEMAHYITEACPMADLVIARVSSRPGRDGTLCPEAETVASAIRWAAEQDIDVMSISLTIRKSTTNQNQIDEITSAVREAYNKNIVIFASLSDEKPENDADVYPAALNKVIAIGAATPEGHAHRTVDATTAKFLLQGVQVPSSGAGSDLFPPSSSSSSASTSSKLLTGSSIATALAAGLGGLIVYVERMMVNYDLKNSRPHSGSLEYDDIDDIATGVSGRAQQLVDMDMMNRMLKKLCQMEDKYLIVWNKLKIEDRSNAKMAFERLRVIMEGLREGGGR</sequence>
<comment type="similarity">
    <text evidence="1 5">Belongs to the peptidase S8 family.</text>
</comment>
<dbReference type="InterPro" id="IPR000209">
    <property type="entry name" value="Peptidase_S8/S53_dom"/>
</dbReference>
<accession>A0AAN6Y2B8</accession>
<keyword evidence="9" id="KW-1185">Reference proteome</keyword>
<dbReference type="PROSITE" id="PS51892">
    <property type="entry name" value="SUBTILASE"/>
    <property type="match status" value="1"/>
</dbReference>
<dbReference type="PANTHER" id="PTHR43806:SF11">
    <property type="entry name" value="CEREVISIN-RELATED"/>
    <property type="match status" value="1"/>
</dbReference>
<evidence type="ECO:0000256" key="1">
    <source>
        <dbReference type="ARBA" id="ARBA00011073"/>
    </source>
</evidence>
<evidence type="ECO:0000259" key="7">
    <source>
        <dbReference type="Pfam" id="PF00082"/>
    </source>
</evidence>
<dbReference type="Pfam" id="PF00082">
    <property type="entry name" value="Peptidase_S8"/>
    <property type="match status" value="1"/>
</dbReference>
<reference evidence="8" key="1">
    <citation type="journal article" date="2023" name="Mol. Phylogenet. Evol.">
        <title>Genome-scale phylogeny and comparative genomics of the fungal order Sordariales.</title>
        <authorList>
            <person name="Hensen N."/>
            <person name="Bonometti L."/>
            <person name="Westerberg I."/>
            <person name="Brannstrom I.O."/>
            <person name="Guillou S."/>
            <person name="Cros-Aarteil S."/>
            <person name="Calhoun S."/>
            <person name="Haridas S."/>
            <person name="Kuo A."/>
            <person name="Mondo S."/>
            <person name="Pangilinan J."/>
            <person name="Riley R."/>
            <person name="LaButti K."/>
            <person name="Andreopoulos B."/>
            <person name="Lipzen A."/>
            <person name="Chen C."/>
            <person name="Yan M."/>
            <person name="Daum C."/>
            <person name="Ng V."/>
            <person name="Clum A."/>
            <person name="Steindorff A."/>
            <person name="Ohm R.A."/>
            <person name="Martin F."/>
            <person name="Silar P."/>
            <person name="Natvig D.O."/>
            <person name="Lalanne C."/>
            <person name="Gautier V."/>
            <person name="Ament-Velasquez S.L."/>
            <person name="Kruys A."/>
            <person name="Hutchinson M.I."/>
            <person name="Powell A.J."/>
            <person name="Barry K."/>
            <person name="Miller A.N."/>
            <person name="Grigoriev I.V."/>
            <person name="Debuchy R."/>
            <person name="Gladieux P."/>
            <person name="Hiltunen Thoren M."/>
            <person name="Johannesson H."/>
        </authorList>
    </citation>
    <scope>NUCLEOTIDE SEQUENCE</scope>
    <source>
        <strain evidence="8">PSN293</strain>
    </source>
</reference>
<evidence type="ECO:0000256" key="4">
    <source>
        <dbReference type="ARBA" id="ARBA00022825"/>
    </source>
</evidence>
<dbReference type="GO" id="GO:0004252">
    <property type="term" value="F:serine-type endopeptidase activity"/>
    <property type="evidence" value="ECO:0007669"/>
    <property type="project" value="UniProtKB-UniRule"/>
</dbReference>
<dbReference type="AlphaFoldDB" id="A0AAN6Y2B8"/>
<dbReference type="SUPFAM" id="SSF52743">
    <property type="entry name" value="Subtilisin-like"/>
    <property type="match status" value="1"/>
</dbReference>
<dbReference type="Proteomes" id="UP001301769">
    <property type="component" value="Unassembled WGS sequence"/>
</dbReference>
<protein>
    <recommendedName>
        <fullName evidence="7">Peptidase S8/S53 domain-containing protein</fullName>
    </recommendedName>
</protein>
<keyword evidence="3 5" id="KW-0378">Hydrolase</keyword>
<evidence type="ECO:0000256" key="6">
    <source>
        <dbReference type="SAM" id="MobiDB-lite"/>
    </source>
</evidence>
<feature type="domain" description="Peptidase S8/S53" evidence="7">
    <location>
        <begin position="664"/>
        <end position="902"/>
    </location>
</feature>
<feature type="region of interest" description="Disordered" evidence="6">
    <location>
        <begin position="615"/>
        <end position="634"/>
    </location>
</feature>
<dbReference type="PANTHER" id="PTHR43806">
    <property type="entry name" value="PEPTIDASE S8"/>
    <property type="match status" value="1"/>
</dbReference>
<gene>
    <name evidence="8" type="ORF">QBC37DRAFT_390236</name>
</gene>
<feature type="active site" description="Charge relay system" evidence="5">
    <location>
        <position position="670"/>
    </location>
</feature>
<dbReference type="InterPro" id="IPR050131">
    <property type="entry name" value="Peptidase_S8_subtilisin-like"/>
</dbReference>
<reference evidence="8" key="2">
    <citation type="submission" date="2023-05" db="EMBL/GenBank/DDBJ databases">
        <authorList>
            <consortium name="Lawrence Berkeley National Laboratory"/>
            <person name="Steindorff A."/>
            <person name="Hensen N."/>
            <person name="Bonometti L."/>
            <person name="Westerberg I."/>
            <person name="Brannstrom I.O."/>
            <person name="Guillou S."/>
            <person name="Cros-Aarteil S."/>
            <person name="Calhoun S."/>
            <person name="Haridas S."/>
            <person name="Kuo A."/>
            <person name="Mondo S."/>
            <person name="Pangilinan J."/>
            <person name="Riley R."/>
            <person name="Labutti K."/>
            <person name="Andreopoulos B."/>
            <person name="Lipzen A."/>
            <person name="Chen C."/>
            <person name="Yanf M."/>
            <person name="Daum C."/>
            <person name="Ng V."/>
            <person name="Clum A."/>
            <person name="Ohm R."/>
            <person name="Martin F."/>
            <person name="Silar P."/>
            <person name="Natvig D."/>
            <person name="Lalanne C."/>
            <person name="Gautier V."/>
            <person name="Ament-Velasquez S.L."/>
            <person name="Kruys A."/>
            <person name="Hutchinson M.I."/>
            <person name="Powell A.J."/>
            <person name="Barry K."/>
            <person name="Miller A.N."/>
            <person name="Grigoriev I.V."/>
            <person name="Debuchy R."/>
            <person name="Gladieux P."/>
            <person name="Thoren M.H."/>
            <person name="Johannesson H."/>
        </authorList>
    </citation>
    <scope>NUCLEOTIDE SEQUENCE</scope>
    <source>
        <strain evidence="8">PSN293</strain>
    </source>
</reference>
<keyword evidence="2 5" id="KW-0645">Protease</keyword>
<evidence type="ECO:0000256" key="2">
    <source>
        <dbReference type="ARBA" id="ARBA00022670"/>
    </source>
</evidence>
<comment type="caution">
    <text evidence="8">The sequence shown here is derived from an EMBL/GenBank/DDBJ whole genome shotgun (WGS) entry which is preliminary data.</text>
</comment>
<evidence type="ECO:0000256" key="3">
    <source>
        <dbReference type="ARBA" id="ARBA00022801"/>
    </source>
</evidence>